<sequence length="89" mass="9764">MKSCLIVGSDRIGAAGRVLQNIYGVTEIVHWNGRRARPPTCLPKGVCLVIVVVGYVNHNYARRIKKLTNKADIPITYVSRGLSGLKMSV</sequence>
<comment type="caution">
    <text evidence="2">The sequence shown here is derived from an EMBL/GenBank/DDBJ whole genome shotgun (WGS) entry which is preliminary data.</text>
</comment>
<dbReference type="AlphaFoldDB" id="A0A4Y7R7F5"/>
<dbReference type="Pfam" id="PF10087">
    <property type="entry name" value="DUF2325"/>
    <property type="match status" value="1"/>
</dbReference>
<dbReference type="EMBL" id="QFGA01000003">
    <property type="protein sequence ID" value="TEB04686.1"/>
    <property type="molecule type" value="Genomic_DNA"/>
</dbReference>
<name>A0A4Y7R7F5_9FIRM</name>
<evidence type="ECO:0000313" key="3">
    <source>
        <dbReference type="Proteomes" id="UP000298324"/>
    </source>
</evidence>
<gene>
    <name evidence="2" type="ORF">Psch_03448</name>
</gene>
<evidence type="ECO:0008006" key="4">
    <source>
        <dbReference type="Google" id="ProtNLM"/>
    </source>
</evidence>
<reference evidence="2 3" key="1">
    <citation type="journal article" date="2018" name="Environ. Microbiol.">
        <title>Novel energy conservation strategies and behaviour of Pelotomaculum schinkii driving syntrophic propionate catabolism.</title>
        <authorList>
            <person name="Hidalgo-Ahumada C.A.P."/>
            <person name="Nobu M.K."/>
            <person name="Narihiro T."/>
            <person name="Tamaki H."/>
            <person name="Liu W.T."/>
            <person name="Kamagata Y."/>
            <person name="Stams A.J.M."/>
            <person name="Imachi H."/>
            <person name="Sousa D.Z."/>
        </authorList>
    </citation>
    <scope>NUCLEOTIDE SEQUENCE [LARGE SCALE GENOMIC DNA]</scope>
    <source>
        <strain evidence="2 3">HH</strain>
    </source>
</reference>
<dbReference type="Proteomes" id="UP000298324">
    <property type="component" value="Unassembled WGS sequence"/>
</dbReference>
<evidence type="ECO:0000313" key="2">
    <source>
        <dbReference type="EMBL" id="TEB04686.1"/>
    </source>
</evidence>
<accession>A0A4Y7R7F5</accession>
<proteinExistence type="inferred from homology"/>
<organism evidence="2 3">
    <name type="scientific">Pelotomaculum schinkii</name>
    <dbReference type="NCBI Taxonomy" id="78350"/>
    <lineage>
        <taxon>Bacteria</taxon>
        <taxon>Bacillati</taxon>
        <taxon>Bacillota</taxon>
        <taxon>Clostridia</taxon>
        <taxon>Eubacteriales</taxon>
        <taxon>Desulfotomaculaceae</taxon>
        <taxon>Pelotomaculum</taxon>
    </lineage>
</organism>
<dbReference type="InterPro" id="IPR016772">
    <property type="entry name" value="UCP020408"/>
</dbReference>
<evidence type="ECO:0000256" key="1">
    <source>
        <dbReference type="ARBA" id="ARBA00007189"/>
    </source>
</evidence>
<comment type="similarity">
    <text evidence="1">Belongs to the UPF0751 family.</text>
</comment>
<keyword evidence="3" id="KW-1185">Reference proteome</keyword>
<protein>
    <recommendedName>
        <fullName evidence="4">DUF2325 domain-containing protein</fullName>
    </recommendedName>
</protein>